<dbReference type="Proteomes" id="UP000095350">
    <property type="component" value="Unassembled WGS sequence"/>
</dbReference>
<reference evidence="1 2" key="1">
    <citation type="submission" date="2015-09" db="EMBL/GenBank/DDBJ databases">
        <authorList>
            <consortium name="Pathogen Informatics"/>
        </authorList>
    </citation>
    <scope>NUCLEOTIDE SEQUENCE [LARGE SCALE GENOMIC DNA]</scope>
    <source>
        <strain evidence="1 2">2789STDY5834960</strain>
    </source>
</reference>
<protein>
    <submittedName>
        <fullName evidence="1">Uncharacterized protein</fullName>
    </submittedName>
</protein>
<name>A0A173RPT1_9FIRM</name>
<organism evidence="1 2">
    <name type="scientific">Roseburia intestinalis</name>
    <dbReference type="NCBI Taxonomy" id="166486"/>
    <lineage>
        <taxon>Bacteria</taxon>
        <taxon>Bacillati</taxon>
        <taxon>Bacillota</taxon>
        <taxon>Clostridia</taxon>
        <taxon>Lachnospirales</taxon>
        <taxon>Lachnospiraceae</taxon>
        <taxon>Roseburia</taxon>
    </lineage>
</organism>
<proteinExistence type="predicted"/>
<gene>
    <name evidence="1" type="ORF">ERS852572_00526</name>
</gene>
<dbReference type="EMBL" id="CYXZ01000003">
    <property type="protein sequence ID" value="CUM79726.1"/>
    <property type="molecule type" value="Genomic_DNA"/>
</dbReference>
<dbReference type="AlphaFoldDB" id="A0A173RPT1"/>
<evidence type="ECO:0000313" key="2">
    <source>
        <dbReference type="Proteomes" id="UP000095350"/>
    </source>
</evidence>
<sequence>MILEFVGRVLLNVLKAMVWMALLMLRCVLGLAKLTLLVFGLVARVFLVFARAAVD</sequence>
<evidence type="ECO:0000313" key="1">
    <source>
        <dbReference type="EMBL" id="CUM79726.1"/>
    </source>
</evidence>
<dbReference type="PaxDb" id="166486-ERS852572_00526"/>
<dbReference type="RefSeq" id="WP_172681874.1">
    <property type="nucleotide sequence ID" value="NZ_CABIYH010000003.1"/>
</dbReference>
<dbReference type="STRING" id="166486.ERS852572_00526"/>
<accession>A0A173RPT1</accession>